<comment type="caution">
    <text evidence="2">The sequence shown here is derived from an EMBL/GenBank/DDBJ whole genome shotgun (WGS) entry which is preliminary data.</text>
</comment>
<evidence type="ECO:0000313" key="3">
    <source>
        <dbReference type="Proteomes" id="UP001500339"/>
    </source>
</evidence>
<organism evidence="2 3">
    <name type="scientific">Clostridium malenominatum</name>
    <dbReference type="NCBI Taxonomy" id="1539"/>
    <lineage>
        <taxon>Bacteria</taxon>
        <taxon>Bacillati</taxon>
        <taxon>Bacillota</taxon>
        <taxon>Clostridia</taxon>
        <taxon>Eubacteriales</taxon>
        <taxon>Clostridiaceae</taxon>
        <taxon>Clostridium</taxon>
    </lineage>
</organism>
<dbReference type="Proteomes" id="UP001500339">
    <property type="component" value="Unassembled WGS sequence"/>
</dbReference>
<evidence type="ECO:0000256" key="1">
    <source>
        <dbReference type="SAM" id="Phobius"/>
    </source>
</evidence>
<gene>
    <name evidence="2" type="ORF">GCM10008905_10200</name>
</gene>
<keyword evidence="1" id="KW-0472">Membrane</keyword>
<accession>A0ABN1IT30</accession>
<feature type="transmembrane region" description="Helical" evidence="1">
    <location>
        <begin position="40"/>
        <end position="61"/>
    </location>
</feature>
<protein>
    <recommendedName>
        <fullName evidence="4">DUF3311 domain-containing protein</fullName>
    </recommendedName>
</protein>
<keyword evidence="3" id="KW-1185">Reference proteome</keyword>
<evidence type="ECO:0008006" key="4">
    <source>
        <dbReference type="Google" id="ProtNLM"/>
    </source>
</evidence>
<reference evidence="2 3" key="1">
    <citation type="journal article" date="2019" name="Int. J. Syst. Evol. Microbiol.">
        <title>The Global Catalogue of Microorganisms (GCM) 10K type strain sequencing project: providing services to taxonomists for standard genome sequencing and annotation.</title>
        <authorList>
            <consortium name="The Broad Institute Genomics Platform"/>
            <consortium name="The Broad Institute Genome Sequencing Center for Infectious Disease"/>
            <person name="Wu L."/>
            <person name="Ma J."/>
        </authorList>
    </citation>
    <scope>NUCLEOTIDE SEQUENCE [LARGE SCALE GENOMIC DNA]</scope>
    <source>
        <strain evidence="2 3">JCM 1405</strain>
    </source>
</reference>
<dbReference type="EMBL" id="BAAACF010000001">
    <property type="protein sequence ID" value="GAA0720714.1"/>
    <property type="molecule type" value="Genomic_DNA"/>
</dbReference>
<keyword evidence="1" id="KW-0812">Transmembrane</keyword>
<keyword evidence="1" id="KW-1133">Transmembrane helix</keyword>
<name>A0ABN1IT30_9CLOT</name>
<proteinExistence type="predicted"/>
<sequence>MNNKLILTIFAVLLGAAIIPFGFTSVQGPYIFGWLPFTLLYWWILMFLNLIFIFWVCNAFVKNAEKNKEGEIK</sequence>
<dbReference type="RefSeq" id="WP_343767368.1">
    <property type="nucleotide sequence ID" value="NZ_BAAACF010000001.1"/>
</dbReference>
<evidence type="ECO:0000313" key="2">
    <source>
        <dbReference type="EMBL" id="GAA0720714.1"/>
    </source>
</evidence>